<organism evidence="2 3">
    <name type="scientific">Giardia intestinalis (strain ATCC 50581 / GS clone H7)</name>
    <name type="common">Giardia lamblia</name>
    <dbReference type="NCBI Taxonomy" id="598745"/>
    <lineage>
        <taxon>Eukaryota</taxon>
        <taxon>Metamonada</taxon>
        <taxon>Diplomonadida</taxon>
        <taxon>Hexamitidae</taxon>
        <taxon>Giardiinae</taxon>
        <taxon>Giardia</taxon>
    </lineage>
</organism>
<dbReference type="Gene3D" id="3.30.950.30">
    <property type="entry name" value="Schlafen, AAA domain"/>
    <property type="match status" value="1"/>
</dbReference>
<evidence type="ECO:0000259" key="1">
    <source>
        <dbReference type="Pfam" id="PF04326"/>
    </source>
</evidence>
<reference evidence="2 3" key="1">
    <citation type="journal article" date="2009" name="PLoS Pathog.">
        <title>Draft genome sequencing of giardia intestinalis assemblage B isolate GS: is human giardiasis caused by two different species?</title>
        <authorList>
            <person name="Franzen O."/>
            <person name="Jerlstrom-Hultqvist J."/>
            <person name="Castro E."/>
            <person name="Sherwood E."/>
            <person name="Ankarklev J."/>
            <person name="Reiner D.S."/>
            <person name="Palm D."/>
            <person name="Andersson J.O."/>
            <person name="Andersson B."/>
            <person name="Svard S.G."/>
        </authorList>
    </citation>
    <scope>NUCLEOTIDE SEQUENCE [LARGE SCALE GENOMIC DNA]</scope>
    <source>
        <strain evidence="3">ATCC 50581 / GS clone H7</strain>
    </source>
</reference>
<dbReference type="InterPro" id="IPR038461">
    <property type="entry name" value="Schlafen_AlbA_2_dom_sf"/>
</dbReference>
<dbReference type="OrthoDB" id="10259112at2759"/>
<accession>C6LQC8</accession>
<evidence type="ECO:0000313" key="3">
    <source>
        <dbReference type="Proteomes" id="UP000002488"/>
    </source>
</evidence>
<dbReference type="InterPro" id="IPR007421">
    <property type="entry name" value="Schlafen_AlbA_2_dom"/>
</dbReference>
<dbReference type="AlphaFoldDB" id="C6LQC8"/>
<feature type="domain" description="Schlafen AlbA-2" evidence="1">
    <location>
        <begin position="23"/>
        <end position="173"/>
    </location>
</feature>
<gene>
    <name evidence="2" type="ORF">GL50581_952</name>
</gene>
<dbReference type="PANTHER" id="PTHR12155">
    <property type="entry name" value="SCHLAFEN"/>
    <property type="match status" value="1"/>
</dbReference>
<dbReference type="Proteomes" id="UP000002488">
    <property type="component" value="Unassembled WGS sequence"/>
</dbReference>
<sequence length="500" mass="56292">MDRHRLRPLPESLRYNDLIDFDEDEKTEFKELNKTDKPIAKIKDHCRKYLNGFINLHGGYIFFGVDDKKRIRGLMISDNNKDLICRLVSEIVNCMIPPVDAGLNTTEFIPVQEEVEQILTSNPYLDLNLDSEKEKISRYVIAVSILPGDAPIYFTTAASQSAYIRDGSRTLAMSNDDIIRRITFGRQPYFTVTSYAPSKFHYISRTSSPELLNYCLEHLRKGPITRKELILAAIDFLIAKKANIKTSDTKVIIFYGQEFITKAQLGEELCDVITTNKEQFPAIYRKYYIDLKGSTNEPLSLKNALIEIVHLIASSIDQSIIISTQSSVVNSINGNTTIPSLDQSSSTASTIEETINTMSYDKHQSTSCVYPSTYRNQTPSRDVQLVSGSSTAESLELKKPGLTLFLQTNLFNDCSKKLVSQISVALLRTVYIDLLHEVNNRGEIILLHLGDIGNKSILDGLLPTDVQAVVVATYSSQLDKFESPLEYKLLYVSPPLLQES</sequence>
<dbReference type="VEuPathDB" id="GiardiaDB:GL50581_952"/>
<dbReference type="EMBL" id="ACGJ01001211">
    <property type="protein sequence ID" value="EET01781.1"/>
    <property type="molecule type" value="Genomic_DNA"/>
</dbReference>
<comment type="caution">
    <text evidence="2">The sequence shown here is derived from an EMBL/GenBank/DDBJ whole genome shotgun (WGS) entry which is preliminary data.</text>
</comment>
<proteinExistence type="predicted"/>
<evidence type="ECO:0000313" key="2">
    <source>
        <dbReference type="EMBL" id="EET01781.1"/>
    </source>
</evidence>
<dbReference type="PANTHER" id="PTHR12155:SF30">
    <property type="entry name" value="PROTEIN SLFN14"/>
    <property type="match status" value="1"/>
</dbReference>
<protein>
    <recommendedName>
        <fullName evidence="1">Schlafen AlbA-2 domain-containing protein</fullName>
    </recommendedName>
</protein>
<dbReference type="Pfam" id="PF04326">
    <property type="entry name" value="SLFN_AlbA_2"/>
    <property type="match status" value="1"/>
</dbReference>
<dbReference type="InterPro" id="IPR029684">
    <property type="entry name" value="Schlafen"/>
</dbReference>
<dbReference type="OMA" id="MIPPVDA"/>
<name>C6LQC8_GIAIB</name>